<gene>
    <name evidence="1" type="ORF">IAI61_03785</name>
</gene>
<sequence length="83" mass="8685">MGVMIVAATVLLVVLVIQRGGKAVQGVAVNTELALRQPAGSRIAGIATLDGQLAVWVDRPDGGRVLMLDPRGLRQTGEIRLGE</sequence>
<accession>A0ABS3KME8</accession>
<evidence type="ECO:0000313" key="1">
    <source>
        <dbReference type="EMBL" id="MBO1078140.1"/>
    </source>
</evidence>
<keyword evidence="2" id="KW-1185">Reference proteome</keyword>
<protein>
    <recommendedName>
        <fullName evidence="3">FliO/MopB family protein</fullName>
    </recommendedName>
</protein>
<comment type="caution">
    <text evidence="1">The sequence shown here is derived from an EMBL/GenBank/DDBJ whole genome shotgun (WGS) entry which is preliminary data.</text>
</comment>
<proteinExistence type="predicted"/>
<reference evidence="1 2" key="1">
    <citation type="submission" date="2020-09" db="EMBL/GenBank/DDBJ databases">
        <title>Roseomonas.</title>
        <authorList>
            <person name="Zhu W."/>
        </authorList>
    </citation>
    <scope>NUCLEOTIDE SEQUENCE [LARGE SCALE GENOMIC DNA]</scope>
    <source>
        <strain evidence="1 2">573</strain>
    </source>
</reference>
<evidence type="ECO:0000313" key="2">
    <source>
        <dbReference type="Proteomes" id="UP001518989"/>
    </source>
</evidence>
<dbReference type="Proteomes" id="UP001518989">
    <property type="component" value="Unassembled WGS sequence"/>
</dbReference>
<name>A0ABS3KME8_9PROT</name>
<evidence type="ECO:0008006" key="3">
    <source>
        <dbReference type="Google" id="ProtNLM"/>
    </source>
</evidence>
<dbReference type="EMBL" id="JACTNG010000002">
    <property type="protein sequence ID" value="MBO1078140.1"/>
    <property type="molecule type" value="Genomic_DNA"/>
</dbReference>
<organism evidence="1 2">
    <name type="scientific">Roseomonas haemaphysalidis</name>
    <dbReference type="NCBI Taxonomy" id="2768162"/>
    <lineage>
        <taxon>Bacteria</taxon>
        <taxon>Pseudomonadati</taxon>
        <taxon>Pseudomonadota</taxon>
        <taxon>Alphaproteobacteria</taxon>
        <taxon>Acetobacterales</taxon>
        <taxon>Roseomonadaceae</taxon>
        <taxon>Roseomonas</taxon>
    </lineage>
</organism>